<dbReference type="InterPro" id="IPR020617">
    <property type="entry name" value="Thiolase_C"/>
</dbReference>
<dbReference type="InterPro" id="IPR020616">
    <property type="entry name" value="Thiolase_N"/>
</dbReference>
<dbReference type="InterPro" id="IPR002155">
    <property type="entry name" value="Thiolase"/>
</dbReference>
<dbReference type="RefSeq" id="WP_235808774.1">
    <property type="nucleotide sequence ID" value="NZ_CXWA01000002.1"/>
</dbReference>
<dbReference type="Proteomes" id="UP000049983">
    <property type="component" value="Unassembled WGS sequence"/>
</dbReference>
<gene>
    <name evidence="7" type="ORF">LA5096_01487</name>
</gene>
<evidence type="ECO:0000313" key="7">
    <source>
        <dbReference type="EMBL" id="CTQ67461.1"/>
    </source>
</evidence>
<evidence type="ECO:0000256" key="1">
    <source>
        <dbReference type="ARBA" id="ARBA00010982"/>
    </source>
</evidence>
<feature type="domain" description="Thiolase C-terminal" evidence="6">
    <location>
        <begin position="266"/>
        <end position="385"/>
    </location>
</feature>
<organism evidence="7 8">
    <name type="scientific">Roseibium album</name>
    <dbReference type="NCBI Taxonomy" id="311410"/>
    <lineage>
        <taxon>Bacteria</taxon>
        <taxon>Pseudomonadati</taxon>
        <taxon>Pseudomonadota</taxon>
        <taxon>Alphaproteobacteria</taxon>
        <taxon>Hyphomicrobiales</taxon>
        <taxon>Stappiaceae</taxon>
        <taxon>Roseibium</taxon>
    </lineage>
</organism>
<dbReference type="InterPro" id="IPR020613">
    <property type="entry name" value="Thiolase_CS"/>
</dbReference>
<name>A0A0M6ZYT6_9HYPH</name>
<evidence type="ECO:0000259" key="5">
    <source>
        <dbReference type="Pfam" id="PF00108"/>
    </source>
</evidence>
<dbReference type="EC" id="2.3.1.9" evidence="7"/>
<evidence type="ECO:0000256" key="2">
    <source>
        <dbReference type="ARBA" id="ARBA00022679"/>
    </source>
</evidence>
<dbReference type="STRING" id="311410.LA5095_02631"/>
<dbReference type="Gene3D" id="3.40.47.10">
    <property type="match status" value="2"/>
</dbReference>
<dbReference type="InterPro" id="IPR016039">
    <property type="entry name" value="Thiolase-like"/>
</dbReference>
<dbReference type="Pfam" id="PF02803">
    <property type="entry name" value="Thiolase_C"/>
    <property type="match status" value="1"/>
</dbReference>
<evidence type="ECO:0000259" key="6">
    <source>
        <dbReference type="Pfam" id="PF02803"/>
    </source>
</evidence>
<comment type="similarity">
    <text evidence="1 4">Belongs to the thiolase-like superfamily. Thiolase family.</text>
</comment>
<sequence length="393" mass="40303">MSVPARTAAYMIAARRTPVTPRGGGLSAYQVDELAAPVLRMVLMDVGVPPASVDHVILGNALYAGGNPARMAMLRAGLPSTVPAMTLDSQCCSGLDAIIMASRLIEAGAAECVLAGGAESYSRAPIRMKRPLDKASSPVAYDRPPFAPPPYADPDLADAAARLATDRAISREAQAEFAISSHAKAIEAKSSHDGNLVPVADHAPVDEFTRNLTLKTAMRAAVLAGHHDCGLTAATIACEADAAAGVLLVSERIWKDMAIPALRILAGRSEGGDPSDPALVPAKVAISLFEGLNRSTRDFGCIELMEAYAVQAMVTARDLGVAPRQLNRLGGALARGHPIGASGAVLAVQLFEQMVRTQGKAGAGTAGPGLALIAAAGGLASGLVVERVVSKGG</sequence>
<dbReference type="SUPFAM" id="SSF53901">
    <property type="entry name" value="Thiolase-like"/>
    <property type="match status" value="2"/>
</dbReference>
<evidence type="ECO:0000256" key="3">
    <source>
        <dbReference type="ARBA" id="ARBA00023315"/>
    </source>
</evidence>
<dbReference type="PANTHER" id="PTHR18919">
    <property type="entry name" value="ACETYL-COA C-ACYLTRANSFERASE"/>
    <property type="match status" value="1"/>
</dbReference>
<dbReference type="PIRSF" id="PIRSF000429">
    <property type="entry name" value="Ac-CoA_Ac_transf"/>
    <property type="match status" value="1"/>
</dbReference>
<dbReference type="CDD" id="cd00751">
    <property type="entry name" value="thiolase"/>
    <property type="match status" value="1"/>
</dbReference>
<dbReference type="GeneID" id="97668907"/>
<reference evidence="8" key="1">
    <citation type="submission" date="2015-07" db="EMBL/GenBank/DDBJ databases">
        <authorList>
            <person name="Rodrigo-Torres Lidia"/>
            <person name="Arahal R.David."/>
        </authorList>
    </citation>
    <scope>NUCLEOTIDE SEQUENCE [LARGE SCALE GENOMIC DNA]</scope>
    <source>
        <strain evidence="8">CECT 5096</strain>
    </source>
</reference>
<accession>A0A0M6ZYT6</accession>
<proteinExistence type="inferred from homology"/>
<dbReference type="PROSITE" id="PS00737">
    <property type="entry name" value="THIOLASE_2"/>
    <property type="match status" value="1"/>
</dbReference>
<protein>
    <submittedName>
        <fullName evidence="7">Putative acetyl-CoA acyltransferase</fullName>
        <ecNumber evidence="7">2.3.1.9</ecNumber>
    </submittedName>
</protein>
<dbReference type="AlphaFoldDB" id="A0A0M6ZYT6"/>
<keyword evidence="8" id="KW-1185">Reference proteome</keyword>
<keyword evidence="3 4" id="KW-0012">Acyltransferase</keyword>
<evidence type="ECO:0000256" key="4">
    <source>
        <dbReference type="RuleBase" id="RU003557"/>
    </source>
</evidence>
<dbReference type="PANTHER" id="PTHR18919:SF107">
    <property type="entry name" value="ACETYL-COA ACETYLTRANSFERASE, CYTOSOLIC"/>
    <property type="match status" value="1"/>
</dbReference>
<dbReference type="EMBL" id="CXWC01000002">
    <property type="protein sequence ID" value="CTQ67461.1"/>
    <property type="molecule type" value="Genomic_DNA"/>
</dbReference>
<dbReference type="GO" id="GO:0003985">
    <property type="term" value="F:acetyl-CoA C-acetyltransferase activity"/>
    <property type="evidence" value="ECO:0007669"/>
    <property type="project" value="UniProtKB-EC"/>
</dbReference>
<feature type="domain" description="Thiolase N-terminal" evidence="5">
    <location>
        <begin position="11"/>
        <end position="251"/>
    </location>
</feature>
<evidence type="ECO:0000313" key="8">
    <source>
        <dbReference type="Proteomes" id="UP000049983"/>
    </source>
</evidence>
<keyword evidence="2 4" id="KW-0808">Transferase</keyword>
<dbReference type="Pfam" id="PF00108">
    <property type="entry name" value="Thiolase_N"/>
    <property type="match status" value="1"/>
</dbReference>